<dbReference type="OrthoDB" id="3175226at2"/>
<dbReference type="GO" id="GO:0051536">
    <property type="term" value="F:iron-sulfur cluster binding"/>
    <property type="evidence" value="ECO:0007669"/>
    <property type="project" value="UniProtKB-KW"/>
</dbReference>
<protein>
    <submittedName>
        <fullName evidence="5">2-hydroxyglutaryl-CoA dehydratase</fullName>
    </submittedName>
</protein>
<evidence type="ECO:0000256" key="3">
    <source>
        <dbReference type="ARBA" id="ARBA00023004"/>
    </source>
</evidence>
<dbReference type="Gene3D" id="3.40.50.11890">
    <property type="match status" value="1"/>
</dbReference>
<gene>
    <name evidence="5" type="ORF">C2L71_06655</name>
</gene>
<evidence type="ECO:0000256" key="4">
    <source>
        <dbReference type="ARBA" id="ARBA00023014"/>
    </source>
</evidence>
<organism evidence="5 6">
    <name type="scientific">Enteroscipio rubneri</name>
    <dbReference type="NCBI Taxonomy" id="2070686"/>
    <lineage>
        <taxon>Bacteria</taxon>
        <taxon>Bacillati</taxon>
        <taxon>Actinomycetota</taxon>
        <taxon>Coriobacteriia</taxon>
        <taxon>Eggerthellales</taxon>
        <taxon>Eggerthellaceae</taxon>
        <taxon>Enteroscipio</taxon>
    </lineage>
</organism>
<evidence type="ECO:0000313" key="5">
    <source>
        <dbReference type="EMBL" id="PNV67751.1"/>
    </source>
</evidence>
<proteinExistence type="inferred from homology"/>
<dbReference type="Pfam" id="PF06050">
    <property type="entry name" value="HGD-D"/>
    <property type="match status" value="1"/>
</dbReference>
<sequence length="397" mass="44520">MLVLGQLAEKMYQDAYEAKERGEKIGWCSSNFPPEIAETLGLHVVYPESQAAAISAKGGSLPLLEYAEGELGFSNDLCAYARINLAYANVAACPNGERDMPLPDFVLGATSICETMMPWYEDLAYFLDIPMVFIDIPFNDGYDVDEKRITYLKGQFEHAVKQLEEITGKTWDEDRFQEVCDVSVASSKAWLEATSYVQYDPSPMNGFDLFNHMAVATTARPKKEALAAFNYLIDECKTFVKINKSTFKPDEKHRILYEGIAVWPYLKATAGPLIMQGVNVTGCVYCPAFSGVYDDMDGLMKAMTDVPNCQNLERATEARKKLCKDGKCEGALVHINRSCKMWSGFMPEMGRRIARDLDIPVVLFDGDQSDPRNFSEAQYQTRLQGLIEVMDNNKKGE</sequence>
<keyword evidence="3" id="KW-0408">Iron</keyword>
<comment type="similarity">
    <text evidence="1">Belongs to the FldB/FldC dehydratase alpha/beta subunit family.</text>
</comment>
<evidence type="ECO:0000313" key="6">
    <source>
        <dbReference type="Proteomes" id="UP000236197"/>
    </source>
</evidence>
<dbReference type="Proteomes" id="UP000236197">
    <property type="component" value="Unassembled WGS sequence"/>
</dbReference>
<dbReference type="GO" id="GO:0016836">
    <property type="term" value="F:hydro-lyase activity"/>
    <property type="evidence" value="ECO:0007669"/>
    <property type="project" value="UniProtKB-ARBA"/>
</dbReference>
<keyword evidence="4" id="KW-0411">Iron-sulfur</keyword>
<dbReference type="InterPro" id="IPR010327">
    <property type="entry name" value="FldB/FldC_alpha/beta"/>
</dbReference>
<accession>A0A2K2UBP2</accession>
<dbReference type="EMBL" id="PPEK01000006">
    <property type="protein sequence ID" value="PNV67751.1"/>
    <property type="molecule type" value="Genomic_DNA"/>
</dbReference>
<evidence type="ECO:0000256" key="2">
    <source>
        <dbReference type="ARBA" id="ARBA00022723"/>
    </source>
</evidence>
<reference evidence="6" key="1">
    <citation type="submission" date="2018-01" db="EMBL/GenBank/DDBJ databases">
        <title>Rubneribacter badeniensis gen. nov., sp. nov., and Colonibacter rubneri, gen. nov., sp. nov., WGS of new members of the Eggerthellaceae.</title>
        <authorList>
            <person name="Danylec N."/>
            <person name="Stoll D.A."/>
            <person name="Doetsch A."/>
            <person name="Kulling S.E."/>
            <person name="Huch M."/>
        </authorList>
    </citation>
    <scope>NUCLEOTIDE SEQUENCE [LARGE SCALE GENOMIC DNA]</scope>
    <source>
        <strain evidence="6">ResAG-96</strain>
    </source>
</reference>
<dbReference type="Gene3D" id="3.40.50.11900">
    <property type="match status" value="1"/>
</dbReference>
<keyword evidence="6" id="KW-1185">Reference proteome</keyword>
<dbReference type="AlphaFoldDB" id="A0A2K2UBP2"/>
<dbReference type="PANTHER" id="PTHR30548:SF4">
    <property type="entry name" value="SUBUNIT OF OXYGEN-SENSITIVE 2-HYDROXYISOCAPROYL-COA DEHYDRATASE"/>
    <property type="match status" value="1"/>
</dbReference>
<evidence type="ECO:0000256" key="1">
    <source>
        <dbReference type="ARBA" id="ARBA00005806"/>
    </source>
</evidence>
<dbReference type="GO" id="GO:0046872">
    <property type="term" value="F:metal ion binding"/>
    <property type="evidence" value="ECO:0007669"/>
    <property type="project" value="UniProtKB-KW"/>
</dbReference>
<name>A0A2K2UBP2_9ACTN</name>
<dbReference type="PANTHER" id="PTHR30548">
    <property type="entry name" value="2-HYDROXYGLUTARYL-COA DEHYDRATASE, D-COMPONENT-RELATED"/>
    <property type="match status" value="1"/>
</dbReference>
<keyword evidence="2" id="KW-0479">Metal-binding</keyword>
<comment type="caution">
    <text evidence="5">The sequence shown here is derived from an EMBL/GenBank/DDBJ whole genome shotgun (WGS) entry which is preliminary data.</text>
</comment>